<evidence type="ECO:0000256" key="2">
    <source>
        <dbReference type="SAM" id="MobiDB-lite"/>
    </source>
</evidence>
<proteinExistence type="predicted"/>
<dbReference type="InterPro" id="IPR032812">
    <property type="entry name" value="SbsA_Ig"/>
</dbReference>
<keyword evidence="1" id="KW-0732">Signal</keyword>
<feature type="domain" description="DUF4082" evidence="4">
    <location>
        <begin position="650"/>
        <end position="794"/>
    </location>
</feature>
<feature type="domain" description="DUF4082" evidence="4">
    <location>
        <begin position="1177"/>
        <end position="1318"/>
    </location>
</feature>
<reference evidence="6 7" key="1">
    <citation type="submission" date="2018-01" db="EMBL/GenBank/DDBJ databases">
        <title>Cryobacterium sp. nov., from glaciers in China.</title>
        <authorList>
            <person name="Liu Q."/>
            <person name="Xin Y.-H."/>
        </authorList>
    </citation>
    <scope>NUCLEOTIDE SEQUENCE [LARGE SCALE GENOMIC DNA]</scope>
    <source>
        <strain evidence="6 7">TMB1-8</strain>
    </source>
</reference>
<sequence length="2144" mass="214739">MPAVDGRAGSSTFFPGFGSLAAKALATAVVVVSGLFIPLGALPANAAGCGTAPNPIVCENALPGTAASVWDISGAGDPSIQGFSTDISTNVGGTVGFKIDTSARAYTIAIYRTGWYQGNGARKIADVTPTAALPQNQPQCITEAATEFYDCGNWALSASWPVPADAVSGVYIALLTRTDTGGQSHITFVVRDQASTSEVLFQTSDPTWQAYNTYGGSDFYQGADNGRAYKVSYNRPVATRGGIDGRDFYFSNEYPAVRFLEKNGYDVSYFSGVDTDRFGASLKNHEVFLSVGHDEYWSGAQRKNVEAARDAGVNLQFLSGNEVYWRTRYEPSADSSATAYRTLVSYKETWSQRKIDPSAEWTGTWRDPRFASSANGGGLPENGLTGTQYQSNYSDLPVTVSAAEGKTRLWRNTGLSSLAAGTSAALAPHTVGYESNEDIDNGFRPAGLIRLSTTTGSVPEYLTDFGNTVRQGTTTHHVTLYKAPSGALVFSAGSVQWTWGLDREHDGPGAPADVRMQQAQVNLLADMGATPATLAAGLVATTASTDTTAPSVTVTSPAAGTSVPNGASTTISGTATDSGGVVAGVEVSTDGGTSWSAATGTSNWSYTYVQHGVATQSIRIRAIDDSANYPTTPTTLAVTVTGPHSVFGAQAPATPDSQDPSAVELGLRVTPTENGTIDGIRFYKSTANTGTHTGSLWSSTGTRLATATFTNETASGWQTATFATPVTVTAGTTYVASYWAPRGRYSADDDPWAYRGVTRAPLAVAGGFGAQPASVYNTNGDFPTDIYGQSNYYVDAVFTRSGNTAPSATAQSPGPGSSSVALNTAISATISTDVVASSVAFTVRNAQGTAVAGSTSYTAATRVATFTPASALAEATTYTVTLAARDAAGAALSSGGTWSFTTVQAAPGSGCPCSLYDDSTTPSVVSVADNQAVTLGVRFSAQTAGQITGIKFYKGPANTGSHTGTLWASDGTVLASGTFTAESTSGWQTLVFASPVSIQAATEYVAGYRTTVGQYSATPGQYSAAYTRGPLSAGVNAGTFSYAAGFPTNQTSTDYLVDVVFTGGGAAAVAVSSTTPAAGATGVAATATVSATLTAAPASGTPSLAVSDETGAVAGASTYNATTRVVTFTPVAALPAGTAHTAVVSLAGTALPNGSWSFTTAAAPGTGTSYSLLGNLTPAEAASPDDTSPVELGMSFSSAESGSVTAIRFYKGSTNTGTHTGSLWSSTGQRLATVTFTNETASGWQTAQLATPVALTAGQTYVVSYFAPNGRYASTIDFFSTARTVGPLTAGTANNGRYLYASAGGFPENTWQAANYFVDVVFSTSTTTPPAAVTVSSTTPAAGATNVAVSGAVSATLSAAPASGTPTLALSRAGTSVAGTSAYNATTRVVTFTPAAALAASTSYSAAVTLAGAAVSGGAWSFTTAAAPAAVTVSSTTPAAGATNVAVSGAVSATLSAAPASGTPTLALSRAGTSVAGTSAYNATTRVVTFTPAAALAASTSYSAAVTLAGAAVSGGAWSFTTAAAPAAVTVSSTTPAAGATNVAVSGAVSATLSAAPASGTPTLALSRAGTSVAGTSAYNATTRVVTFTPAAALAASTSYSAAVTLAGAAVSGGAWSFTTAAAPAAVTVSSTTPAAGATNVAVSGAVSATLSAAPASGTPTLALSRAGTSVAGTSAYNATTRVVTFTPAAALAASTSYSAAVTLAGAAVSGGAWSFTTAGAPTGNTFSLLDGVTPTVLADPDTVPTEVGMSFSTSAAGSVTAIRFYKGSTNTGTHTGSLWSSTGQRLATVTFTNETASGWQTAQLATPVALTAGQTYVVSYFAPNGRYSATPNYFATARTVGPLTAGTTSNGRYLYGAAGGFPTNSWQAENYFVDVVFSTSTTTPPAAVTVSSTTPAAGATNVAVSGAVSATLSAAPASGTPTLALSRAGTSVAGTSAYNATTRVVTFTPAAALAASTSYSAAVTLAGAAVSGGAWSFTTAGTPTGNTFSLLDGVTPTVLADPDTVPTEVGMSFSTSAAGSVTAIRFYKGSANTGTHTGSLWSSTGQRLATVTFTNETASGWQTAQLATPVVLTAGQTYVVSYFAPNGRYSATPNYFATARTIGPLTAGTTSNGRYLYGAAGGFPTNSWQAENYFVDVVFTRSG</sequence>
<feature type="domain" description="DUF4082" evidence="4">
    <location>
        <begin position="920"/>
        <end position="1057"/>
    </location>
</feature>
<feature type="domain" description="SbsA Ig-like" evidence="3">
    <location>
        <begin position="1528"/>
        <end position="1620"/>
    </location>
</feature>
<dbReference type="InterPro" id="IPR025141">
    <property type="entry name" value="DUF4082"/>
</dbReference>
<dbReference type="Proteomes" id="UP000237104">
    <property type="component" value="Unassembled WGS sequence"/>
</dbReference>
<protein>
    <recommendedName>
        <fullName evidence="8">DUF4082 domain-containing protein</fullName>
    </recommendedName>
</protein>
<feature type="domain" description="DUF4082" evidence="4">
    <location>
        <begin position="1734"/>
        <end position="1874"/>
    </location>
</feature>
<feature type="compositionally biased region" description="Polar residues" evidence="2">
    <location>
        <begin position="562"/>
        <end position="574"/>
    </location>
</feature>
<dbReference type="Gene3D" id="2.60.40.650">
    <property type="match status" value="1"/>
</dbReference>
<feature type="domain" description="SbsA Ig-like" evidence="3">
    <location>
        <begin position="1332"/>
        <end position="1424"/>
    </location>
</feature>
<dbReference type="EMBL" id="PPXF01000027">
    <property type="protein sequence ID" value="POH68340.1"/>
    <property type="molecule type" value="Genomic_DNA"/>
</dbReference>
<dbReference type="Pfam" id="PF13205">
    <property type="entry name" value="Big_5"/>
    <property type="match status" value="7"/>
</dbReference>
<dbReference type="Pfam" id="PF13313">
    <property type="entry name" value="DUF4082"/>
    <property type="match status" value="5"/>
</dbReference>
<feature type="region of interest" description="Disordered" evidence="2">
    <location>
        <begin position="551"/>
        <end position="574"/>
    </location>
</feature>
<name>A0A2S3ZJV9_9MICO</name>
<dbReference type="Pfam" id="PF20254">
    <property type="entry name" value="DMFA2_C"/>
    <property type="match status" value="1"/>
</dbReference>
<comment type="caution">
    <text evidence="6">The sequence shown here is derived from an EMBL/GenBank/DDBJ whole genome shotgun (WGS) entry which is preliminary data.</text>
</comment>
<evidence type="ECO:0000313" key="6">
    <source>
        <dbReference type="EMBL" id="POH68340.1"/>
    </source>
</evidence>
<feature type="domain" description="SbsA Ig-like" evidence="3">
    <location>
        <begin position="1888"/>
        <end position="1980"/>
    </location>
</feature>
<feature type="domain" description="SbsA Ig-like" evidence="3">
    <location>
        <begin position="1068"/>
        <end position="1160"/>
    </location>
</feature>
<evidence type="ECO:0000313" key="7">
    <source>
        <dbReference type="Proteomes" id="UP000237104"/>
    </source>
</evidence>
<dbReference type="InterPro" id="IPR014756">
    <property type="entry name" value="Ig_E-set"/>
</dbReference>
<feature type="domain" description="SbsA Ig-like" evidence="3">
    <location>
        <begin position="1430"/>
        <end position="1522"/>
    </location>
</feature>
<feature type="domain" description="SbsA Ig-like" evidence="3">
    <location>
        <begin position="803"/>
        <end position="902"/>
    </location>
</feature>
<evidence type="ECO:0000259" key="3">
    <source>
        <dbReference type="Pfam" id="PF13205"/>
    </source>
</evidence>
<feature type="domain" description="SbsA Ig-like" evidence="3">
    <location>
        <begin position="1626"/>
        <end position="1718"/>
    </location>
</feature>
<evidence type="ECO:0000259" key="5">
    <source>
        <dbReference type="Pfam" id="PF20254"/>
    </source>
</evidence>
<dbReference type="Pfam" id="PF17957">
    <property type="entry name" value="Big_7"/>
    <property type="match status" value="1"/>
</dbReference>
<dbReference type="InterPro" id="IPR046540">
    <property type="entry name" value="DMFA2_C"/>
</dbReference>
<accession>A0A2S3ZJV9</accession>
<dbReference type="Gene3D" id="2.60.40.1220">
    <property type="match status" value="1"/>
</dbReference>
<feature type="domain" description="DUF4082" evidence="4">
    <location>
        <begin position="1996"/>
        <end position="2136"/>
    </location>
</feature>
<evidence type="ECO:0000259" key="4">
    <source>
        <dbReference type="Pfam" id="PF13313"/>
    </source>
</evidence>
<dbReference type="InterPro" id="IPR014755">
    <property type="entry name" value="Cu-Rt/internalin_Ig-like"/>
</dbReference>
<dbReference type="SUPFAM" id="SSF81296">
    <property type="entry name" value="E set domains"/>
    <property type="match status" value="1"/>
</dbReference>
<evidence type="ECO:0008006" key="8">
    <source>
        <dbReference type="Google" id="ProtNLM"/>
    </source>
</evidence>
<gene>
    <name evidence="6" type="ORF">C3B59_06520</name>
</gene>
<organism evidence="6 7">
    <name type="scientific">Cryobacterium zongtaii</name>
    <dbReference type="NCBI Taxonomy" id="1259217"/>
    <lineage>
        <taxon>Bacteria</taxon>
        <taxon>Bacillati</taxon>
        <taxon>Actinomycetota</taxon>
        <taxon>Actinomycetes</taxon>
        <taxon>Micrococcales</taxon>
        <taxon>Microbacteriaceae</taxon>
        <taxon>Cryobacterium</taxon>
    </lineage>
</organism>
<feature type="domain" description="N,N-dimethylformamidase beta subunit-like C-terminal" evidence="5">
    <location>
        <begin position="107"/>
        <end position="504"/>
    </location>
</feature>
<evidence type="ECO:0000256" key="1">
    <source>
        <dbReference type="ARBA" id="ARBA00022729"/>
    </source>
</evidence>